<dbReference type="EMBL" id="LAZR01059043">
    <property type="protein sequence ID" value="KKK68625.1"/>
    <property type="molecule type" value="Genomic_DNA"/>
</dbReference>
<proteinExistence type="predicted"/>
<organism evidence="1">
    <name type="scientific">marine sediment metagenome</name>
    <dbReference type="NCBI Taxonomy" id="412755"/>
    <lineage>
        <taxon>unclassified sequences</taxon>
        <taxon>metagenomes</taxon>
        <taxon>ecological metagenomes</taxon>
    </lineage>
</organism>
<gene>
    <name evidence="1" type="ORF">LCGC14_2942180</name>
</gene>
<name>A0A0F8Y4Q0_9ZZZZ</name>
<protein>
    <submittedName>
        <fullName evidence="1">Uncharacterized protein</fullName>
    </submittedName>
</protein>
<evidence type="ECO:0000313" key="1">
    <source>
        <dbReference type="EMBL" id="KKK68625.1"/>
    </source>
</evidence>
<dbReference type="AlphaFoldDB" id="A0A0F8Y4Q0"/>
<comment type="caution">
    <text evidence="1">The sequence shown here is derived from an EMBL/GenBank/DDBJ whole genome shotgun (WGS) entry which is preliminary data.</text>
</comment>
<sequence>MKKLISIVVLAAFTATVAQGGVIERACLKSDRKSANRALCGCIQQVADITLDRRDQKLAATFFKDPHQAQVVRQSSDRNHETFWKKYKAFGQSAQNYCS</sequence>
<accession>A0A0F8Y4Q0</accession>
<reference evidence="1" key="1">
    <citation type="journal article" date="2015" name="Nature">
        <title>Complex archaea that bridge the gap between prokaryotes and eukaryotes.</title>
        <authorList>
            <person name="Spang A."/>
            <person name="Saw J.H."/>
            <person name="Jorgensen S.L."/>
            <person name="Zaremba-Niedzwiedzka K."/>
            <person name="Martijn J."/>
            <person name="Lind A.E."/>
            <person name="van Eijk R."/>
            <person name="Schleper C."/>
            <person name="Guy L."/>
            <person name="Ettema T.J."/>
        </authorList>
    </citation>
    <scope>NUCLEOTIDE SEQUENCE</scope>
</reference>